<comment type="subcellular location">
    <subcellularLocation>
        <location evidence="1">Cell membrane</location>
        <topology evidence="1">Multi-pass membrane protein</topology>
    </subcellularLocation>
</comment>
<name>Q3A1A1_SYNC1</name>
<evidence type="ECO:0000256" key="2">
    <source>
        <dbReference type="ARBA" id="ARBA00006228"/>
    </source>
</evidence>
<evidence type="ECO:0000256" key="1">
    <source>
        <dbReference type="ARBA" id="ARBA00004651"/>
    </source>
</evidence>
<dbReference type="GO" id="GO:0005886">
    <property type="term" value="C:plasma membrane"/>
    <property type="evidence" value="ECO:0007669"/>
    <property type="project" value="UniProtKB-SubCell"/>
</dbReference>
<dbReference type="HOGENOM" id="CLU_1873448_0_0_7"/>
<dbReference type="AlphaFoldDB" id="Q3A1A1"/>
<accession>Q3A1A1</accession>
<dbReference type="GO" id="GO:0008324">
    <property type="term" value="F:monoatomic cation transmembrane transporter activity"/>
    <property type="evidence" value="ECO:0007669"/>
    <property type="project" value="InterPro"/>
</dbReference>
<comment type="similarity">
    <text evidence="2">Belongs to the CPA3 antiporters (TC 2.A.63) subunit E family.</text>
</comment>
<evidence type="ECO:0000313" key="8">
    <source>
        <dbReference type="Proteomes" id="UP000002534"/>
    </source>
</evidence>
<gene>
    <name evidence="7" type="primary">mrpE</name>
    <name evidence="7" type="ordered locus">Pcar_2618</name>
</gene>
<reference evidence="7 8" key="2">
    <citation type="journal article" date="2012" name="BMC Genomics">
        <title>The genome of Pelobacter carbinolicus reveals surprising metabolic capabilities and physiological features.</title>
        <authorList>
            <person name="Aklujkar M."/>
            <person name="Haveman S.A."/>
            <person name="Didonato R.Jr."/>
            <person name="Chertkov O."/>
            <person name="Han C.S."/>
            <person name="Land M.L."/>
            <person name="Brown P."/>
            <person name="Lovley D.R."/>
        </authorList>
    </citation>
    <scope>NUCLEOTIDE SEQUENCE [LARGE SCALE GENOMIC DNA]</scope>
    <source>
        <strain evidence="8">DSM 2380 / NBRC 103641 / GraBd1</strain>
    </source>
</reference>
<keyword evidence="3" id="KW-1003">Cell membrane</keyword>
<dbReference type="EMBL" id="CP000142">
    <property type="protein sequence ID" value="ABA89856.2"/>
    <property type="molecule type" value="Genomic_DNA"/>
</dbReference>
<evidence type="ECO:0000256" key="6">
    <source>
        <dbReference type="ARBA" id="ARBA00023136"/>
    </source>
</evidence>
<keyword evidence="8" id="KW-1185">Reference proteome</keyword>
<dbReference type="PANTHER" id="PTHR34584">
    <property type="entry name" value="NA(+)/H(+) ANTIPORTER SUBUNIT E1"/>
    <property type="match status" value="1"/>
</dbReference>
<keyword evidence="6" id="KW-0472">Membrane</keyword>
<sequence>MGGGLSRGAARFCRGSRHRTVGRSAVRLWPFIVARLWMRFVVHCVIAGIGTARIILRRQTPPAGLVRLRYAPMSATGAAILGAMVTLSPGTSAIDIDPVRREILLHLLDKGAAGATLAGIRRNFEPDLCRLFPEET</sequence>
<evidence type="ECO:0000256" key="5">
    <source>
        <dbReference type="ARBA" id="ARBA00022989"/>
    </source>
</evidence>
<dbReference type="Proteomes" id="UP000002534">
    <property type="component" value="Chromosome"/>
</dbReference>
<keyword evidence="4" id="KW-0812">Transmembrane</keyword>
<dbReference type="PANTHER" id="PTHR34584:SF1">
    <property type="entry name" value="NA(+)_H(+) ANTIPORTER SUBUNIT E1"/>
    <property type="match status" value="1"/>
</dbReference>
<dbReference type="KEGG" id="pca:Pcar_2618"/>
<dbReference type="Pfam" id="PF01899">
    <property type="entry name" value="MNHE"/>
    <property type="match status" value="1"/>
</dbReference>
<organism evidence="7 8">
    <name type="scientific">Syntrophotalea carbinolica (strain DSM 2380 / NBRC 103641 / GraBd1)</name>
    <name type="common">Pelobacter carbinolicus</name>
    <dbReference type="NCBI Taxonomy" id="338963"/>
    <lineage>
        <taxon>Bacteria</taxon>
        <taxon>Pseudomonadati</taxon>
        <taxon>Thermodesulfobacteriota</taxon>
        <taxon>Desulfuromonadia</taxon>
        <taxon>Desulfuromonadales</taxon>
        <taxon>Syntrophotaleaceae</taxon>
        <taxon>Syntrophotalea</taxon>
    </lineage>
</organism>
<dbReference type="STRING" id="338963.Pcar_2618"/>
<dbReference type="InterPro" id="IPR002758">
    <property type="entry name" value="Cation_antiport_E"/>
</dbReference>
<protein>
    <submittedName>
        <fullName evidence="7">Sodium/proton antiporter complex Mrp, protein E</fullName>
    </submittedName>
</protein>
<keyword evidence="5" id="KW-1133">Transmembrane helix</keyword>
<evidence type="ECO:0000313" key="7">
    <source>
        <dbReference type="EMBL" id="ABA89856.2"/>
    </source>
</evidence>
<evidence type="ECO:0000256" key="4">
    <source>
        <dbReference type="ARBA" id="ARBA00022692"/>
    </source>
</evidence>
<reference evidence="8" key="1">
    <citation type="submission" date="2005-10" db="EMBL/GenBank/DDBJ databases">
        <title>Complete sequence of Pelobacter carbinolicus DSM 2380.</title>
        <authorList>
            <person name="Copeland A."/>
            <person name="Lucas S."/>
            <person name="Lapidus A."/>
            <person name="Barry K."/>
            <person name="Detter J.C."/>
            <person name="Glavina T."/>
            <person name="Hammon N."/>
            <person name="Israni S."/>
            <person name="Pitluck S."/>
            <person name="Chertkov O."/>
            <person name="Schmutz J."/>
            <person name="Larimer F."/>
            <person name="Land M."/>
            <person name="Kyrpides N."/>
            <person name="Ivanova N."/>
            <person name="Richardson P."/>
        </authorList>
    </citation>
    <scope>NUCLEOTIDE SEQUENCE [LARGE SCALE GENOMIC DNA]</scope>
    <source>
        <strain evidence="8">DSM 2380 / NBRC 103641 / GraBd1</strain>
    </source>
</reference>
<proteinExistence type="inferred from homology"/>
<evidence type="ECO:0000256" key="3">
    <source>
        <dbReference type="ARBA" id="ARBA00022475"/>
    </source>
</evidence>
<dbReference type="eggNOG" id="ENOG5033K83">
    <property type="taxonomic scope" value="Bacteria"/>
</dbReference>